<evidence type="ECO:0000259" key="3">
    <source>
        <dbReference type="Pfam" id="PF07683"/>
    </source>
</evidence>
<dbReference type="Pfam" id="PF07683">
    <property type="entry name" value="CobW_C"/>
    <property type="match status" value="1"/>
</dbReference>
<dbReference type="CDD" id="cd03112">
    <property type="entry name" value="CobW-like"/>
    <property type="match status" value="1"/>
</dbReference>
<organism evidence="4 5">
    <name type="scientific">Planktomarina temperata RCA23</name>
    <dbReference type="NCBI Taxonomy" id="666509"/>
    <lineage>
        <taxon>Bacteria</taxon>
        <taxon>Pseudomonadati</taxon>
        <taxon>Pseudomonadota</taxon>
        <taxon>Alphaproteobacteria</taxon>
        <taxon>Rhodobacterales</taxon>
        <taxon>Paracoccaceae</taxon>
        <taxon>Planktomarina</taxon>
    </lineage>
</organism>
<dbReference type="AlphaFoldDB" id="A0AAN0RGW3"/>
<evidence type="ECO:0000259" key="2">
    <source>
        <dbReference type="Pfam" id="PF02492"/>
    </source>
</evidence>
<proteinExistence type="predicted"/>
<dbReference type="InterPro" id="IPR027417">
    <property type="entry name" value="P-loop_NTPase"/>
</dbReference>
<dbReference type="KEGG" id="ptp:RCA23_c03750"/>
<dbReference type="SUPFAM" id="SSF52540">
    <property type="entry name" value="P-loop containing nucleoside triphosphate hydrolases"/>
    <property type="match status" value="1"/>
</dbReference>
<dbReference type="PANTHER" id="PTHR13748">
    <property type="entry name" value="COBW-RELATED"/>
    <property type="match status" value="1"/>
</dbReference>
<reference evidence="4 5" key="1">
    <citation type="journal article" date="2014" name="ISME J.">
        <title>Adaptation of an abundant Roseobacter RCA organism to pelagic systems revealed by genomic and transcriptomic analyses.</title>
        <authorList>
            <person name="Voget S."/>
            <person name="Wemheuer B."/>
            <person name="Brinkhoff T."/>
            <person name="Vollmers J."/>
            <person name="Dietrich S."/>
            <person name="Giebel H.A."/>
            <person name="Beardsley C."/>
            <person name="Sardemann C."/>
            <person name="Bakenhus I."/>
            <person name="Billerbeck S."/>
            <person name="Daniel R."/>
            <person name="Simon M."/>
        </authorList>
    </citation>
    <scope>NUCLEOTIDE SEQUENCE [LARGE SCALE GENOMIC DNA]</scope>
    <source>
        <strain evidence="4 5">RCA23</strain>
    </source>
</reference>
<keyword evidence="5" id="KW-1185">Reference proteome</keyword>
<dbReference type="Proteomes" id="UP000028680">
    <property type="component" value="Chromosome"/>
</dbReference>
<gene>
    <name evidence="4" type="ORF">RCA23_c03750</name>
</gene>
<accession>A0AAN0RGW3</accession>
<name>A0AAN0RGW3_9RHOB</name>
<dbReference type="Pfam" id="PF02492">
    <property type="entry name" value="cobW"/>
    <property type="match status" value="1"/>
</dbReference>
<dbReference type="PANTHER" id="PTHR13748:SF62">
    <property type="entry name" value="COBW DOMAIN-CONTAINING PROTEIN"/>
    <property type="match status" value="1"/>
</dbReference>
<comment type="function">
    <text evidence="1">Zinc chaperone that directly transfers zinc cofactor to target proteins, thereby activating them. Zinc is transferred from the CXCC motif in the GTPase domain to the zinc binding site in target proteins in a process requiring GTP hydrolysis.</text>
</comment>
<evidence type="ECO:0000256" key="1">
    <source>
        <dbReference type="ARBA" id="ARBA00045658"/>
    </source>
</evidence>
<dbReference type="InterPro" id="IPR011629">
    <property type="entry name" value="CobW-like_C"/>
</dbReference>
<evidence type="ECO:0000313" key="5">
    <source>
        <dbReference type="Proteomes" id="UP000028680"/>
    </source>
</evidence>
<dbReference type="Gene3D" id="3.40.50.300">
    <property type="entry name" value="P-loop containing nucleotide triphosphate hydrolases"/>
    <property type="match status" value="1"/>
</dbReference>
<dbReference type="EMBL" id="CP003984">
    <property type="protein sequence ID" value="AII85937.1"/>
    <property type="molecule type" value="Genomic_DNA"/>
</dbReference>
<dbReference type="InterPro" id="IPR051316">
    <property type="entry name" value="Zinc-reg_GTPase_activator"/>
</dbReference>
<feature type="domain" description="CobW/HypB/UreG nucleotide-binding" evidence="2">
    <location>
        <begin position="6"/>
        <end position="182"/>
    </location>
</feature>
<dbReference type="GO" id="GO:0005737">
    <property type="term" value="C:cytoplasm"/>
    <property type="evidence" value="ECO:0007669"/>
    <property type="project" value="TreeGrafter"/>
</dbReference>
<dbReference type="InterPro" id="IPR003495">
    <property type="entry name" value="CobW/HypB/UreG_nucleotide-bd"/>
</dbReference>
<evidence type="ECO:0000313" key="4">
    <source>
        <dbReference type="EMBL" id="AII85937.1"/>
    </source>
</evidence>
<sequence length="300" mass="31309">MKAHIPVAVIGGYLGAGKTTLVNHLLRHAAGRRIAILVNEFGDLPIDEDLIEAEGEDMIAISGGCICCSFGSDLTAALIKLSELAPPPDHVVIEASGVAMPGTVALSISILPGFALAGVVVLADGERVQAQAEDDYIGDTILRQLSDADVIVHSKTDLQPDDGAVEAVESWLQAMAPQAKIVPTTQGRVPPDIILGLTGPNAKPQASPHADAGYESRAFRHIPPCVPGDLAQKLATGPYGVIRAKGFLRDCEEASWVIQTVGQRFEAQRSQKLDPAGLVCIGRRGALDTAALEALLGLAG</sequence>
<protein>
    <submittedName>
        <fullName evidence="4">Cobalamin biosynthesis CobW-like protein</fullName>
    </submittedName>
</protein>
<feature type="domain" description="CobW C-terminal" evidence="3">
    <location>
        <begin position="216"/>
        <end position="296"/>
    </location>
</feature>